<dbReference type="GO" id="GO:0016616">
    <property type="term" value="F:oxidoreductase activity, acting on the CH-OH group of donors, NAD or NADP as acceptor"/>
    <property type="evidence" value="ECO:0007669"/>
    <property type="project" value="UniProtKB-ARBA"/>
</dbReference>
<dbReference type="PANTHER" id="PTHR42760">
    <property type="entry name" value="SHORT-CHAIN DEHYDROGENASES/REDUCTASES FAMILY MEMBER"/>
    <property type="match status" value="1"/>
</dbReference>
<comment type="caution">
    <text evidence="4">The sequence shown here is derived from an EMBL/GenBank/DDBJ whole genome shotgun (WGS) entry which is preliminary data.</text>
</comment>
<reference evidence="4 5" key="1">
    <citation type="submission" date="2019-02" db="EMBL/GenBank/DDBJ databases">
        <title>Polymorphobacter sp. isolated from the lake at the Tibet of China.</title>
        <authorList>
            <person name="Li A."/>
        </authorList>
    </citation>
    <scope>NUCLEOTIDE SEQUENCE [LARGE SCALE GENOMIC DNA]</scope>
    <source>
        <strain evidence="4 5">DJ1R-1</strain>
    </source>
</reference>
<dbReference type="InterPro" id="IPR002347">
    <property type="entry name" value="SDR_fam"/>
</dbReference>
<evidence type="ECO:0000313" key="5">
    <source>
        <dbReference type="Proteomes" id="UP000297737"/>
    </source>
</evidence>
<dbReference type="Proteomes" id="UP000297737">
    <property type="component" value="Unassembled WGS sequence"/>
</dbReference>
<dbReference type="CDD" id="cd05233">
    <property type="entry name" value="SDR_c"/>
    <property type="match status" value="1"/>
</dbReference>
<evidence type="ECO:0000313" key="4">
    <source>
        <dbReference type="EMBL" id="TFU05805.1"/>
    </source>
</evidence>
<dbReference type="PRINTS" id="PR00081">
    <property type="entry name" value="GDHRDH"/>
</dbReference>
<dbReference type="PRINTS" id="PR00080">
    <property type="entry name" value="SDRFAMILY"/>
</dbReference>
<dbReference type="AlphaFoldDB" id="A0A4Y9EQC9"/>
<dbReference type="SMART" id="SM00822">
    <property type="entry name" value="PKS_KR"/>
    <property type="match status" value="1"/>
</dbReference>
<feature type="compositionally biased region" description="Pro residues" evidence="2">
    <location>
        <begin position="259"/>
        <end position="269"/>
    </location>
</feature>
<comment type="similarity">
    <text evidence="1">Belongs to the short-chain dehydrogenases/reductases (SDR) family.</text>
</comment>
<sequence>MTMLGKVAIVTGGGTGLGAAVALGLAARGANVLVNYSRSSADAEATAAACRALGVDAAAARGDVGDDADCRALVADAVARWGRLDILINNAGITKMVGHDDLDGLSAEDFLSIYRINVVGAFQMIRAAAPAMAASGSQGVVVNVASIAGIMAIGSSVAYAASKAALINMTKSLARALGPGLRINAVCPGFIGTRWFADPMGEAGLAKMIAQQEQSTPLAHAGTAEDIAHTVLFLAGSESGNITGESIITDAGAHLGPRTGPPRKPAPDQ</sequence>
<dbReference type="RefSeq" id="WP_135244530.1">
    <property type="nucleotide sequence ID" value="NZ_SIHO01000001.1"/>
</dbReference>
<evidence type="ECO:0000256" key="2">
    <source>
        <dbReference type="SAM" id="MobiDB-lite"/>
    </source>
</evidence>
<dbReference type="PANTHER" id="PTHR42760:SF40">
    <property type="entry name" value="3-OXOACYL-[ACYL-CARRIER-PROTEIN] REDUCTASE, CHLOROPLASTIC"/>
    <property type="match status" value="1"/>
</dbReference>
<dbReference type="SUPFAM" id="SSF51735">
    <property type="entry name" value="NAD(P)-binding Rossmann-fold domains"/>
    <property type="match status" value="1"/>
</dbReference>
<protein>
    <submittedName>
        <fullName evidence="4">SDR family oxidoreductase</fullName>
    </submittedName>
</protein>
<accession>A0A4Y9EQC9</accession>
<dbReference type="FunFam" id="3.40.50.720:FF:000084">
    <property type="entry name" value="Short-chain dehydrogenase reductase"/>
    <property type="match status" value="1"/>
</dbReference>
<dbReference type="OrthoDB" id="198783at2"/>
<dbReference type="InterPro" id="IPR036291">
    <property type="entry name" value="NAD(P)-bd_dom_sf"/>
</dbReference>
<proteinExistence type="inferred from homology"/>
<feature type="region of interest" description="Disordered" evidence="2">
    <location>
        <begin position="250"/>
        <end position="269"/>
    </location>
</feature>
<dbReference type="InterPro" id="IPR057326">
    <property type="entry name" value="KR_dom"/>
</dbReference>
<dbReference type="InterPro" id="IPR020904">
    <property type="entry name" value="Sc_DH/Rdtase_CS"/>
</dbReference>
<dbReference type="GO" id="GO:0030497">
    <property type="term" value="P:fatty acid elongation"/>
    <property type="evidence" value="ECO:0007669"/>
    <property type="project" value="TreeGrafter"/>
</dbReference>
<feature type="domain" description="Ketoreductase" evidence="3">
    <location>
        <begin position="6"/>
        <end position="189"/>
    </location>
</feature>
<keyword evidence="5" id="KW-1185">Reference proteome</keyword>
<dbReference type="PROSITE" id="PS00061">
    <property type="entry name" value="ADH_SHORT"/>
    <property type="match status" value="1"/>
</dbReference>
<dbReference type="Gene3D" id="3.40.50.720">
    <property type="entry name" value="NAD(P)-binding Rossmann-like Domain"/>
    <property type="match status" value="1"/>
</dbReference>
<organism evidence="4 5">
    <name type="scientific">Glacieibacterium arshaanense</name>
    <dbReference type="NCBI Taxonomy" id="2511025"/>
    <lineage>
        <taxon>Bacteria</taxon>
        <taxon>Pseudomonadati</taxon>
        <taxon>Pseudomonadota</taxon>
        <taxon>Alphaproteobacteria</taxon>
        <taxon>Sphingomonadales</taxon>
        <taxon>Sphingosinicellaceae</taxon>
        <taxon>Glacieibacterium</taxon>
    </lineage>
</organism>
<gene>
    <name evidence="4" type="ORF">EUV02_01920</name>
</gene>
<evidence type="ECO:0000259" key="3">
    <source>
        <dbReference type="SMART" id="SM00822"/>
    </source>
</evidence>
<dbReference type="Pfam" id="PF13561">
    <property type="entry name" value="adh_short_C2"/>
    <property type="match status" value="1"/>
</dbReference>
<evidence type="ECO:0000256" key="1">
    <source>
        <dbReference type="ARBA" id="ARBA00006484"/>
    </source>
</evidence>
<name>A0A4Y9EQC9_9SPHN</name>
<dbReference type="EMBL" id="SIHO01000001">
    <property type="protein sequence ID" value="TFU05805.1"/>
    <property type="molecule type" value="Genomic_DNA"/>
</dbReference>